<evidence type="ECO:0000313" key="1">
    <source>
        <dbReference type="EMBL" id="ASI14097.1"/>
    </source>
</evidence>
<name>A0A218NNN6_9ARCH</name>
<reference evidence="1 2" key="1">
    <citation type="journal article" date="2017" name="Nat. Commun.">
        <title>'ARMAN' archaea depend on association with euryarchaeal host in culture and in situ.</title>
        <authorList>
            <person name="Golyshina O."/>
            <person name="Toshchakov S."/>
            <person name="Makarova K."/>
            <person name="Gavrilov S."/>
            <person name="Korzhenkov A."/>
            <person name="La Cono V."/>
            <person name="Arcadi E."/>
            <person name="Nechitaylo T."/>
            <person name="Ferrer M."/>
            <person name="Kublanov I."/>
            <person name="Wolf Y."/>
            <person name="Yakimov M."/>
            <person name="Golyshin P."/>
            <person name="Slesarev A."/>
            <person name="Kozyavkin S."/>
        </authorList>
    </citation>
    <scope>NUCLEOTIDE SEQUENCE [LARGE SCALE GENOMIC DNA]</scope>
    <source>
        <strain evidence="1 2">Mia14</strain>
    </source>
</reference>
<dbReference type="EMBL" id="CP019964">
    <property type="protein sequence ID" value="ASI14097.1"/>
    <property type="molecule type" value="Genomic_DNA"/>
</dbReference>
<accession>A0A218NNN6</accession>
<dbReference type="AlphaFoldDB" id="A0A218NNN6"/>
<dbReference type="KEGG" id="marh:Mia14_0804"/>
<gene>
    <name evidence="1" type="ORF">Mia14_0804</name>
</gene>
<dbReference type="OrthoDB" id="372183at2157"/>
<sequence>MHNEVSDVIKDEILSFLQYRSKGDEEAIARKLENVQTINGKLYIRNVRFDINISDSKAVVGAALANIPLIFIGAKHEAELPSEKLSKIYGAAERLISLKDSTLNDIATLEIYLLMEMGLRELYSMQVSGEAIVSYKGKSIALKDMDYRKLKLYVKMKHMSLYDIKVNGRAFPYSQGSLLSWAEGYMESDYVEAFKISLNVRNLLAHGELEWNLNPSIESLYTASYMVNSLFDNLEKRSNAKK</sequence>
<keyword evidence="2" id="KW-1185">Reference proteome</keyword>
<organism evidence="1 2">
    <name type="scientific">Candidatus Mancarchaeum acidiphilum</name>
    <dbReference type="NCBI Taxonomy" id="1920749"/>
    <lineage>
        <taxon>Archaea</taxon>
        <taxon>Candidatus Micrarchaeota</taxon>
        <taxon>Candidatus Mancarchaeum</taxon>
    </lineage>
</organism>
<dbReference type="GeneID" id="33314353"/>
<dbReference type="RefSeq" id="WP_088820361.1">
    <property type="nucleotide sequence ID" value="NZ_CP019964.1"/>
</dbReference>
<protein>
    <submittedName>
        <fullName evidence="1">Uncharacterized protein</fullName>
    </submittedName>
</protein>
<proteinExistence type="predicted"/>
<dbReference type="Proteomes" id="UP000197679">
    <property type="component" value="Chromosome"/>
</dbReference>
<evidence type="ECO:0000313" key="2">
    <source>
        <dbReference type="Proteomes" id="UP000197679"/>
    </source>
</evidence>